<organism evidence="7 8">
    <name type="scientific">Sulfuriferula plumbiphila</name>
    <dbReference type="NCBI Taxonomy" id="171865"/>
    <lineage>
        <taxon>Bacteria</taxon>
        <taxon>Pseudomonadati</taxon>
        <taxon>Pseudomonadota</taxon>
        <taxon>Betaproteobacteria</taxon>
        <taxon>Nitrosomonadales</taxon>
        <taxon>Sulfuricellaceae</taxon>
        <taxon>Sulfuriferula</taxon>
    </lineage>
</organism>
<dbReference type="PANTHER" id="PTHR42978">
    <property type="entry name" value="QUORUM-QUENCHING LACTONASE YTNP-RELATED-RELATED"/>
    <property type="match status" value="1"/>
</dbReference>
<dbReference type="InterPro" id="IPR051013">
    <property type="entry name" value="MBL_superfamily_lactonases"/>
</dbReference>
<evidence type="ECO:0000256" key="5">
    <source>
        <dbReference type="ARBA" id="ARBA00022833"/>
    </source>
</evidence>
<evidence type="ECO:0000313" key="7">
    <source>
        <dbReference type="EMBL" id="GEP31610.1"/>
    </source>
</evidence>
<dbReference type="EMBL" id="BKAD01000032">
    <property type="protein sequence ID" value="GEP31610.1"/>
    <property type="molecule type" value="Genomic_DNA"/>
</dbReference>
<protein>
    <submittedName>
        <fullName evidence="7">N-acyl homoserine lactone hydrolase</fullName>
    </submittedName>
</protein>
<dbReference type="RefSeq" id="WP_147074575.1">
    <property type="nucleotide sequence ID" value="NZ_AP021884.1"/>
</dbReference>
<dbReference type="GO" id="GO:0016787">
    <property type="term" value="F:hydrolase activity"/>
    <property type="evidence" value="ECO:0007669"/>
    <property type="project" value="UniProtKB-KW"/>
</dbReference>
<dbReference type="Gene3D" id="3.60.15.10">
    <property type="entry name" value="Ribonuclease Z/Hydroxyacylglutathione hydrolase-like"/>
    <property type="match status" value="1"/>
</dbReference>
<dbReference type="InterPro" id="IPR001279">
    <property type="entry name" value="Metallo-B-lactamas"/>
</dbReference>
<proteinExistence type="inferred from homology"/>
<gene>
    <name evidence="7" type="ORF">TPL01_27480</name>
</gene>
<sequence>MSHVKRLWPLLTATHRYDKSLSTRNRGAGQIIEAPILAYLIETSNGRILYDTGCDYNKIADPVQRARHYDPQKFAFSAPGMQEEQRLPHHLARLGLTPADVDVVFIGHLHFDHAGGLCDVCGSEVHVQQDELKAAQAGTDAAYFPDDFSGQYPWKVMQGEYDLVPGVRAVATPGHTAGHMSLWIELPKGAPVILAGDAADLSENIEQEIAPGLCWQEQEDLALASIRKLKNLALEEQARIWPNHDIQFFRTLRQFPEFHE</sequence>
<comment type="similarity">
    <text evidence="2">Belongs to the metallo-beta-lactamase superfamily.</text>
</comment>
<evidence type="ECO:0000256" key="4">
    <source>
        <dbReference type="ARBA" id="ARBA00022801"/>
    </source>
</evidence>
<evidence type="ECO:0000259" key="6">
    <source>
        <dbReference type="SMART" id="SM00849"/>
    </source>
</evidence>
<dbReference type="SMART" id="SM00849">
    <property type="entry name" value="Lactamase_B"/>
    <property type="match status" value="1"/>
</dbReference>
<dbReference type="PANTHER" id="PTHR42978:SF2">
    <property type="entry name" value="102 KBASES UNSTABLE REGION: FROM 1 TO 119443"/>
    <property type="match status" value="1"/>
</dbReference>
<reference evidence="7 8" key="1">
    <citation type="submission" date="2019-07" db="EMBL/GenBank/DDBJ databases">
        <title>Whole genome shotgun sequence of Thiobacillus plumbophilus NBRC 107929.</title>
        <authorList>
            <person name="Hosoyama A."/>
            <person name="Uohara A."/>
            <person name="Ohji S."/>
            <person name="Ichikawa N."/>
        </authorList>
    </citation>
    <scope>NUCLEOTIDE SEQUENCE [LARGE SCALE GENOMIC DNA]</scope>
    <source>
        <strain evidence="7 8">NBRC 107929</strain>
    </source>
</reference>
<dbReference type="CDD" id="cd07729">
    <property type="entry name" value="AHL_lactonase_MBL-fold"/>
    <property type="match status" value="1"/>
</dbReference>
<evidence type="ECO:0000256" key="2">
    <source>
        <dbReference type="ARBA" id="ARBA00007749"/>
    </source>
</evidence>
<dbReference type="Pfam" id="PF00753">
    <property type="entry name" value="Lactamase_B"/>
    <property type="match status" value="1"/>
</dbReference>
<dbReference type="AlphaFoldDB" id="A0A512LAU8"/>
<comment type="caution">
    <text evidence="7">The sequence shown here is derived from an EMBL/GenBank/DDBJ whole genome shotgun (WGS) entry which is preliminary data.</text>
</comment>
<evidence type="ECO:0000256" key="1">
    <source>
        <dbReference type="ARBA" id="ARBA00001947"/>
    </source>
</evidence>
<evidence type="ECO:0000313" key="8">
    <source>
        <dbReference type="Proteomes" id="UP000321337"/>
    </source>
</evidence>
<keyword evidence="8" id="KW-1185">Reference proteome</keyword>
<dbReference type="OrthoDB" id="5443440at2"/>
<evidence type="ECO:0000256" key="3">
    <source>
        <dbReference type="ARBA" id="ARBA00022723"/>
    </source>
</evidence>
<dbReference type="SUPFAM" id="SSF56281">
    <property type="entry name" value="Metallo-hydrolase/oxidoreductase"/>
    <property type="match status" value="1"/>
</dbReference>
<keyword evidence="5" id="KW-0862">Zinc</keyword>
<keyword evidence="3" id="KW-0479">Metal-binding</keyword>
<dbReference type="GO" id="GO:0046872">
    <property type="term" value="F:metal ion binding"/>
    <property type="evidence" value="ECO:0007669"/>
    <property type="project" value="UniProtKB-KW"/>
</dbReference>
<feature type="domain" description="Metallo-beta-lactamase" evidence="6">
    <location>
        <begin position="35"/>
        <end position="244"/>
    </location>
</feature>
<keyword evidence="4 7" id="KW-0378">Hydrolase</keyword>
<name>A0A512LAU8_9PROT</name>
<accession>A0A512LAU8</accession>
<comment type="cofactor">
    <cofactor evidence="1">
        <name>Zn(2+)</name>
        <dbReference type="ChEBI" id="CHEBI:29105"/>
    </cofactor>
</comment>
<dbReference type="InterPro" id="IPR036866">
    <property type="entry name" value="RibonucZ/Hydroxyglut_hydro"/>
</dbReference>
<dbReference type="Proteomes" id="UP000321337">
    <property type="component" value="Unassembled WGS sequence"/>
</dbReference>